<organism evidence="2 3">
    <name type="scientific">Murinocardiopsis flavida</name>
    <dbReference type="NCBI Taxonomy" id="645275"/>
    <lineage>
        <taxon>Bacteria</taxon>
        <taxon>Bacillati</taxon>
        <taxon>Actinomycetota</taxon>
        <taxon>Actinomycetes</taxon>
        <taxon>Streptosporangiales</taxon>
        <taxon>Nocardiopsidaceae</taxon>
        <taxon>Murinocardiopsis</taxon>
    </lineage>
</organism>
<dbReference type="AlphaFoldDB" id="A0A2P8CJB1"/>
<keyword evidence="1" id="KW-0472">Membrane</keyword>
<feature type="transmembrane region" description="Helical" evidence="1">
    <location>
        <begin position="103"/>
        <end position="123"/>
    </location>
</feature>
<reference evidence="2 3" key="1">
    <citation type="submission" date="2018-03" db="EMBL/GenBank/DDBJ databases">
        <title>Genomic Encyclopedia of Archaeal and Bacterial Type Strains, Phase II (KMG-II): from individual species to whole genera.</title>
        <authorList>
            <person name="Goeker M."/>
        </authorList>
    </citation>
    <scope>NUCLEOTIDE SEQUENCE [LARGE SCALE GENOMIC DNA]</scope>
    <source>
        <strain evidence="2 3">DSM 45312</strain>
    </source>
</reference>
<evidence type="ECO:0000313" key="3">
    <source>
        <dbReference type="Proteomes" id="UP000240542"/>
    </source>
</evidence>
<gene>
    <name evidence="2" type="ORF">CLV63_13843</name>
</gene>
<keyword evidence="1" id="KW-0812">Transmembrane</keyword>
<proteinExistence type="predicted"/>
<dbReference type="RefSeq" id="WP_106586897.1">
    <property type="nucleotide sequence ID" value="NZ_PYGA01000038.1"/>
</dbReference>
<feature type="transmembrane region" description="Helical" evidence="1">
    <location>
        <begin position="78"/>
        <end position="97"/>
    </location>
</feature>
<keyword evidence="3" id="KW-1185">Reference proteome</keyword>
<evidence type="ECO:0000256" key="1">
    <source>
        <dbReference type="SAM" id="Phobius"/>
    </source>
</evidence>
<comment type="caution">
    <text evidence="2">The sequence shown here is derived from an EMBL/GenBank/DDBJ whole genome shotgun (WGS) entry which is preliminary data.</text>
</comment>
<dbReference type="Proteomes" id="UP000240542">
    <property type="component" value="Unassembled WGS sequence"/>
</dbReference>
<sequence length="131" mass="13205">MSTPTRTRRGSVTVLHAAIAVQTLAVLVQAVTAGLLLSASHGMALHSLGARALVAAVLLHLAAAIVVWRQSGGPPGPVLQASGFLAVTLAQIALGIAEVTALHVPLGVVMFGGSVLQLARAAAERRTRAPA</sequence>
<evidence type="ECO:0000313" key="2">
    <source>
        <dbReference type="EMBL" id="PSK85044.1"/>
    </source>
</evidence>
<feature type="transmembrane region" description="Helical" evidence="1">
    <location>
        <begin position="48"/>
        <end position="66"/>
    </location>
</feature>
<protein>
    <submittedName>
        <fullName evidence="2">Uncharacterized protein</fullName>
    </submittedName>
</protein>
<dbReference type="EMBL" id="PYGA01000038">
    <property type="protein sequence ID" value="PSK85044.1"/>
    <property type="molecule type" value="Genomic_DNA"/>
</dbReference>
<dbReference type="OrthoDB" id="3697516at2"/>
<feature type="transmembrane region" description="Helical" evidence="1">
    <location>
        <begin position="12"/>
        <end position="36"/>
    </location>
</feature>
<name>A0A2P8CJB1_9ACTN</name>
<keyword evidence="1" id="KW-1133">Transmembrane helix</keyword>
<accession>A0A2P8CJB1</accession>